<protein>
    <submittedName>
        <fullName evidence="2">DUF3408 domain-containing protein</fullName>
    </submittedName>
</protein>
<dbReference type="EMBL" id="JBHRYO010000002">
    <property type="protein sequence ID" value="MFC3756578.1"/>
    <property type="molecule type" value="Genomic_DNA"/>
</dbReference>
<dbReference type="Proteomes" id="UP001595735">
    <property type="component" value="Unassembled WGS sequence"/>
</dbReference>
<dbReference type="RefSeq" id="WP_290297156.1">
    <property type="nucleotide sequence ID" value="NZ_JAUFQR010000001.1"/>
</dbReference>
<feature type="region of interest" description="Disordered" evidence="1">
    <location>
        <begin position="1"/>
        <end position="21"/>
    </location>
</feature>
<accession>A0ABV7XXK6</accession>
<organism evidence="2 3">
    <name type="scientific">Chryseobacterium tructae</name>
    <dbReference type="NCBI Taxonomy" id="1037380"/>
    <lineage>
        <taxon>Bacteria</taxon>
        <taxon>Pseudomonadati</taxon>
        <taxon>Bacteroidota</taxon>
        <taxon>Flavobacteriia</taxon>
        <taxon>Flavobacteriales</taxon>
        <taxon>Weeksellaceae</taxon>
        <taxon>Chryseobacterium group</taxon>
        <taxon>Chryseobacterium</taxon>
    </lineage>
</organism>
<dbReference type="Pfam" id="PF11888">
    <property type="entry name" value="DUF3408"/>
    <property type="match status" value="1"/>
</dbReference>
<sequence length="103" mass="12167">MMKKAKKNKNAVAQSNHSESVNEKVQVTYENAFLQMNKTQKRGNKSIYLSPEHHERLTRIVQIIGDDKMPLFAYLNNVLDHHFRVFENMITKEFNEKNKSPFE</sequence>
<evidence type="ECO:0000313" key="2">
    <source>
        <dbReference type="EMBL" id="MFC3756578.1"/>
    </source>
</evidence>
<keyword evidence="3" id="KW-1185">Reference proteome</keyword>
<feature type="compositionally biased region" description="Polar residues" evidence="1">
    <location>
        <begin position="12"/>
        <end position="21"/>
    </location>
</feature>
<name>A0ABV7XXK6_9FLAO</name>
<evidence type="ECO:0000256" key="1">
    <source>
        <dbReference type="SAM" id="MobiDB-lite"/>
    </source>
</evidence>
<dbReference type="InterPro" id="IPR021823">
    <property type="entry name" value="DUF3408"/>
</dbReference>
<proteinExistence type="predicted"/>
<reference evidence="3" key="1">
    <citation type="journal article" date="2019" name="Int. J. Syst. Evol. Microbiol.">
        <title>The Global Catalogue of Microorganisms (GCM) 10K type strain sequencing project: providing services to taxonomists for standard genome sequencing and annotation.</title>
        <authorList>
            <consortium name="The Broad Institute Genomics Platform"/>
            <consortium name="The Broad Institute Genome Sequencing Center for Infectious Disease"/>
            <person name="Wu L."/>
            <person name="Ma J."/>
        </authorList>
    </citation>
    <scope>NUCLEOTIDE SEQUENCE [LARGE SCALE GENOMIC DNA]</scope>
    <source>
        <strain evidence="3">CECT 7798</strain>
    </source>
</reference>
<evidence type="ECO:0000313" key="3">
    <source>
        <dbReference type="Proteomes" id="UP001595735"/>
    </source>
</evidence>
<gene>
    <name evidence="2" type="ORF">ACFONJ_11420</name>
</gene>
<comment type="caution">
    <text evidence="2">The sequence shown here is derived from an EMBL/GenBank/DDBJ whole genome shotgun (WGS) entry which is preliminary data.</text>
</comment>